<proteinExistence type="predicted"/>
<dbReference type="KEGG" id="fgg:FSB75_07835"/>
<accession>A0A5B8UHJ4</accession>
<keyword evidence="1 4" id="KW-0378">Hydrolase</keyword>
<dbReference type="EMBL" id="CP042433">
    <property type="protein sequence ID" value="QEC55806.1"/>
    <property type="molecule type" value="Genomic_DNA"/>
</dbReference>
<gene>
    <name evidence="4" type="ORF">FSB75_07835</name>
</gene>
<sequence length="294" mass="31930">MKKLATYFIASLFIFRLHAQEDSAVIKPVELPAGFTSQLNVVYAKVGDWDGRMDIYLPKSEKPTPVVLNIHGGGWNHGTKESQTGFSNFFKAGFAVVNVEYRLTPQATAPAAVEDVRCALLYVIKNAKALNIDVNKIVVMGSSSGGHLALMTGMLGSDHRFDGNCPGVNNVKVAAIVDKYGITDVWDWGYGKNITSKSATNWLGKYAKDQQFAALVSPMTYVNKATPPIFIVHGDADPTVPYQQSVDLHTKLDAAGVTNQFITVPGGLHGKFDKEKNAEVNKAIIVFLKKVGVI</sequence>
<evidence type="ECO:0000256" key="2">
    <source>
        <dbReference type="SAM" id="SignalP"/>
    </source>
</evidence>
<dbReference type="SUPFAM" id="SSF53474">
    <property type="entry name" value="alpha/beta-Hydrolases"/>
    <property type="match status" value="1"/>
</dbReference>
<feature type="domain" description="BD-FAE-like" evidence="3">
    <location>
        <begin position="53"/>
        <end position="252"/>
    </location>
</feature>
<dbReference type="InterPro" id="IPR050300">
    <property type="entry name" value="GDXG_lipolytic_enzyme"/>
</dbReference>
<feature type="signal peptide" evidence="2">
    <location>
        <begin position="1"/>
        <end position="19"/>
    </location>
</feature>
<dbReference type="Gene3D" id="3.40.50.1820">
    <property type="entry name" value="alpha/beta hydrolase"/>
    <property type="match status" value="1"/>
</dbReference>
<evidence type="ECO:0000256" key="1">
    <source>
        <dbReference type="ARBA" id="ARBA00022801"/>
    </source>
</evidence>
<organism evidence="4 5">
    <name type="scientific">Flavisolibacter ginsenosidimutans</name>
    <dbReference type="NCBI Taxonomy" id="661481"/>
    <lineage>
        <taxon>Bacteria</taxon>
        <taxon>Pseudomonadati</taxon>
        <taxon>Bacteroidota</taxon>
        <taxon>Chitinophagia</taxon>
        <taxon>Chitinophagales</taxon>
        <taxon>Chitinophagaceae</taxon>
        <taxon>Flavisolibacter</taxon>
    </lineage>
</organism>
<dbReference type="Pfam" id="PF20434">
    <property type="entry name" value="BD-FAE"/>
    <property type="match status" value="1"/>
</dbReference>
<feature type="chain" id="PRO_5022945786" evidence="2">
    <location>
        <begin position="20"/>
        <end position="294"/>
    </location>
</feature>
<dbReference type="OrthoDB" id="9777975at2"/>
<dbReference type="Proteomes" id="UP000321204">
    <property type="component" value="Chromosome"/>
</dbReference>
<dbReference type="InterPro" id="IPR049492">
    <property type="entry name" value="BD-FAE-like_dom"/>
</dbReference>
<evidence type="ECO:0000313" key="4">
    <source>
        <dbReference type="EMBL" id="QEC55806.1"/>
    </source>
</evidence>
<dbReference type="PANTHER" id="PTHR48081:SF13">
    <property type="entry name" value="ALPHA_BETA HYDROLASE"/>
    <property type="match status" value="1"/>
</dbReference>
<evidence type="ECO:0000259" key="3">
    <source>
        <dbReference type="Pfam" id="PF20434"/>
    </source>
</evidence>
<evidence type="ECO:0000313" key="5">
    <source>
        <dbReference type="Proteomes" id="UP000321204"/>
    </source>
</evidence>
<keyword evidence="5" id="KW-1185">Reference proteome</keyword>
<dbReference type="InterPro" id="IPR029058">
    <property type="entry name" value="AB_hydrolase_fold"/>
</dbReference>
<dbReference type="GO" id="GO:0016787">
    <property type="term" value="F:hydrolase activity"/>
    <property type="evidence" value="ECO:0007669"/>
    <property type="project" value="UniProtKB-KW"/>
</dbReference>
<dbReference type="RefSeq" id="WP_146785195.1">
    <property type="nucleotide sequence ID" value="NZ_BAABIO010000001.1"/>
</dbReference>
<protein>
    <submittedName>
        <fullName evidence="4">Alpha/beta hydrolase</fullName>
    </submittedName>
</protein>
<keyword evidence="2" id="KW-0732">Signal</keyword>
<dbReference type="PANTHER" id="PTHR48081">
    <property type="entry name" value="AB HYDROLASE SUPERFAMILY PROTEIN C4A8.06C"/>
    <property type="match status" value="1"/>
</dbReference>
<reference evidence="4 5" key="1">
    <citation type="journal article" date="2015" name="Int. J. Syst. Evol. Microbiol.">
        <title>Flavisolibacter ginsenosidimutans sp. nov., with ginsenoside-converting activity isolated from soil used for cultivating ginseng.</title>
        <authorList>
            <person name="Zhao Y."/>
            <person name="Liu Q."/>
            <person name="Kang M.S."/>
            <person name="Jin F."/>
            <person name="Yu H."/>
            <person name="Im W.T."/>
        </authorList>
    </citation>
    <scope>NUCLEOTIDE SEQUENCE [LARGE SCALE GENOMIC DNA]</scope>
    <source>
        <strain evidence="4 5">Gsoil 636</strain>
    </source>
</reference>
<dbReference type="AlphaFoldDB" id="A0A5B8UHJ4"/>
<name>A0A5B8UHJ4_9BACT</name>